<dbReference type="AlphaFoldDB" id="A0A549SXN3"/>
<dbReference type="CDD" id="cd08500">
    <property type="entry name" value="PBP2_NikA_DppA_OppA_like_4"/>
    <property type="match status" value="1"/>
</dbReference>
<dbReference type="GO" id="GO:1904680">
    <property type="term" value="F:peptide transmembrane transporter activity"/>
    <property type="evidence" value="ECO:0007669"/>
    <property type="project" value="TreeGrafter"/>
</dbReference>
<dbReference type="PANTHER" id="PTHR30290">
    <property type="entry name" value="PERIPLASMIC BINDING COMPONENT OF ABC TRANSPORTER"/>
    <property type="match status" value="1"/>
</dbReference>
<dbReference type="RefSeq" id="WP_143127357.1">
    <property type="nucleotide sequence ID" value="NZ_VJMG01000075.1"/>
</dbReference>
<comment type="subcellular location">
    <subcellularLocation>
        <location evidence="1">Periplasm</location>
    </subcellularLocation>
</comment>
<dbReference type="SUPFAM" id="SSF53850">
    <property type="entry name" value="Periplasmic binding protein-like II"/>
    <property type="match status" value="1"/>
</dbReference>
<comment type="similarity">
    <text evidence="2">Belongs to the bacterial solute-binding protein 5 family.</text>
</comment>
<sequence length="634" mass="72870">MITRRQALALLAGTMMPKTVLGAYVDSAYLSDNAAGTSLPPLAERLPRNPRVIRLGGDNGTRIGKHGGTLRMLIGGQRDIRYIPIISYSRLLGYNEKLELEPDLLERFEVEDERIFTFHLREGHRWSDGSLFTSEDFRYVWEDMFLNKDLYRGGIPSSLIINGTKPRFEVLDTLTVRYSWDVPNPDFLTDIASPSPLRLMMPAAYLKQFHRKYQTPEKLKELIAKARVEDWKSLHQMQSRTVRPENPDLPTLDAWRNMTAPPSGRFVFERNPYYHRVDEEGRQLPYIDKVYLDVSSSDLIAAKTGTGESDLQFTNLDFADYTFLKNAEERYPIKVDLWRRIQGSRTALFPNLNCKDPVWNRLWRDVRVRRALSLAINRHEINMAVFFGLAKESANTILPKSPLFKPQYRNAWAHHDPEQANRLLDEAGLDKRGPGDIRLLPDGRPARVIVEVNGENSNETDILELIHDHWMDVGIKIFVRTSQRELLRRRVKGGEAMMTVFHGLDNGVPTADMSPEELAPTSDDQMQWPLWGLHAYSGGSDGKPVDMPEAIRLAALLDEWRLSKSSSERETIWHHMLELYTDQVFTIGTVNETLQPVVHARSLRNVPQDGLYGYDPMSYLGVYRPDTFWYDKDA</sequence>
<evidence type="ECO:0000259" key="3">
    <source>
        <dbReference type="Pfam" id="PF00496"/>
    </source>
</evidence>
<protein>
    <submittedName>
        <fullName evidence="4">ABC transporter substrate-binding protein</fullName>
    </submittedName>
</protein>
<comment type="caution">
    <text evidence="4">The sequence shown here is derived from an EMBL/GenBank/DDBJ whole genome shotgun (WGS) entry which is preliminary data.</text>
</comment>
<dbReference type="Pfam" id="PF00496">
    <property type="entry name" value="SBP_bac_5"/>
    <property type="match status" value="1"/>
</dbReference>
<dbReference type="Gene3D" id="3.10.105.10">
    <property type="entry name" value="Dipeptide-binding Protein, Domain 3"/>
    <property type="match status" value="1"/>
</dbReference>
<evidence type="ECO:0000256" key="1">
    <source>
        <dbReference type="ARBA" id="ARBA00004418"/>
    </source>
</evidence>
<dbReference type="InterPro" id="IPR000914">
    <property type="entry name" value="SBP_5_dom"/>
</dbReference>
<organism evidence="4 5">
    <name type="scientific">Rhizobium straminoryzae</name>
    <dbReference type="NCBI Taxonomy" id="1387186"/>
    <lineage>
        <taxon>Bacteria</taxon>
        <taxon>Pseudomonadati</taxon>
        <taxon>Pseudomonadota</taxon>
        <taxon>Alphaproteobacteria</taxon>
        <taxon>Hyphomicrobiales</taxon>
        <taxon>Rhizobiaceae</taxon>
        <taxon>Rhizobium/Agrobacterium group</taxon>
        <taxon>Rhizobium</taxon>
    </lineage>
</organism>
<name>A0A549SXN3_9HYPH</name>
<evidence type="ECO:0000256" key="2">
    <source>
        <dbReference type="ARBA" id="ARBA00005695"/>
    </source>
</evidence>
<evidence type="ECO:0000313" key="5">
    <source>
        <dbReference type="Proteomes" id="UP000316801"/>
    </source>
</evidence>
<dbReference type="PANTHER" id="PTHR30290:SF62">
    <property type="entry name" value="OLIGOPEPTIDE ABC TRANSPORTER, PERIPLASMIC OLIGOPEPTIDE-BINDING PROTEIN"/>
    <property type="match status" value="1"/>
</dbReference>
<dbReference type="Proteomes" id="UP000316801">
    <property type="component" value="Unassembled WGS sequence"/>
</dbReference>
<feature type="domain" description="Solute-binding protein family 5" evidence="3">
    <location>
        <begin position="99"/>
        <end position="510"/>
    </location>
</feature>
<gene>
    <name evidence="4" type="ORF">FNA46_21985</name>
</gene>
<evidence type="ECO:0000313" key="4">
    <source>
        <dbReference type="EMBL" id="TRL34370.1"/>
    </source>
</evidence>
<reference evidence="4 5" key="1">
    <citation type="submission" date="2019-07" db="EMBL/GenBank/DDBJ databases">
        <title>Ln-dependent methylotrophs.</title>
        <authorList>
            <person name="Tani A."/>
        </authorList>
    </citation>
    <scope>NUCLEOTIDE SEQUENCE [LARGE SCALE GENOMIC DNA]</scope>
    <source>
        <strain evidence="4 5">SM12</strain>
    </source>
</reference>
<dbReference type="InterPro" id="IPR039424">
    <property type="entry name" value="SBP_5"/>
</dbReference>
<accession>A0A549SXN3</accession>
<dbReference type="EMBL" id="VJMG01000075">
    <property type="protein sequence ID" value="TRL34370.1"/>
    <property type="molecule type" value="Genomic_DNA"/>
</dbReference>
<dbReference type="Gene3D" id="3.40.190.10">
    <property type="entry name" value="Periplasmic binding protein-like II"/>
    <property type="match status" value="1"/>
</dbReference>
<keyword evidence="5" id="KW-1185">Reference proteome</keyword>
<dbReference type="GO" id="GO:0015833">
    <property type="term" value="P:peptide transport"/>
    <property type="evidence" value="ECO:0007669"/>
    <property type="project" value="TreeGrafter"/>
</dbReference>
<proteinExistence type="inferred from homology"/>